<accession>A0A1H5Y399</accession>
<dbReference type="EMBL" id="FNVK01000044">
    <property type="protein sequence ID" value="SEG18539.1"/>
    <property type="molecule type" value="Genomic_DNA"/>
</dbReference>
<proteinExistence type="predicted"/>
<gene>
    <name evidence="1" type="ORF">SAMN05216403_1446</name>
</gene>
<protein>
    <submittedName>
        <fullName evidence="1">Uncharacterized protein</fullName>
    </submittedName>
</protein>
<name>A0A1H5Y399_NITMU</name>
<evidence type="ECO:0000313" key="2">
    <source>
        <dbReference type="Proteomes" id="UP000236751"/>
    </source>
</evidence>
<evidence type="ECO:0000313" key="1">
    <source>
        <dbReference type="EMBL" id="SEG18539.1"/>
    </source>
</evidence>
<reference evidence="1 2" key="1">
    <citation type="submission" date="2016-10" db="EMBL/GenBank/DDBJ databases">
        <authorList>
            <person name="de Groot N.N."/>
        </authorList>
    </citation>
    <scope>NUCLEOTIDE SEQUENCE [LARGE SCALE GENOMIC DNA]</scope>
    <source>
        <strain evidence="1 2">Nl13</strain>
    </source>
</reference>
<dbReference type="AlphaFoldDB" id="A0A1H5Y399"/>
<sequence length="58" mass="6680">MNSIASHLKQRENQTLKKQQYIPIKIPQIATTEREATKGRADLFAKSDLTYYPEVEAD</sequence>
<dbReference type="Proteomes" id="UP000236751">
    <property type="component" value="Unassembled WGS sequence"/>
</dbReference>
<organism evidence="1 2">
    <name type="scientific">Nitrosospira multiformis (strain ATCC 25196 / NCIMB 11849 / C 71)</name>
    <dbReference type="NCBI Taxonomy" id="323848"/>
    <lineage>
        <taxon>Bacteria</taxon>
        <taxon>Pseudomonadati</taxon>
        <taxon>Pseudomonadota</taxon>
        <taxon>Betaproteobacteria</taxon>
        <taxon>Nitrosomonadales</taxon>
        <taxon>Nitrosomonadaceae</taxon>
        <taxon>Nitrosospira</taxon>
    </lineage>
</organism>